<dbReference type="GO" id="GO:0006357">
    <property type="term" value="P:regulation of transcription by RNA polymerase II"/>
    <property type="evidence" value="ECO:0007669"/>
    <property type="project" value="InterPro"/>
</dbReference>
<feature type="signal peptide" evidence="7">
    <location>
        <begin position="1"/>
        <end position="24"/>
    </location>
</feature>
<dbReference type="Pfam" id="PF05983">
    <property type="entry name" value="Med7"/>
    <property type="match status" value="1"/>
</dbReference>
<reference evidence="8" key="1">
    <citation type="submission" date="2020-11" db="EMBL/GenBank/DDBJ databases">
        <authorList>
            <person name="Tran Van P."/>
        </authorList>
    </citation>
    <scope>NUCLEOTIDE SEQUENCE</scope>
</reference>
<evidence type="ECO:0000256" key="2">
    <source>
        <dbReference type="ARBA" id="ARBA00009994"/>
    </source>
</evidence>
<comment type="subcellular location">
    <subcellularLocation>
        <location evidence="1">Nucleus</location>
    </subcellularLocation>
</comment>
<comment type="similarity">
    <text evidence="2">Belongs to the Mediator complex subunit 7 family.</text>
</comment>
<gene>
    <name evidence="8" type="ORF">NMOB1V02_LOCUS524</name>
</gene>
<protein>
    <recommendedName>
        <fullName evidence="10">Mediator of RNA polymerase II transcription subunit 7</fullName>
    </recommendedName>
</protein>
<proteinExistence type="inferred from homology"/>
<dbReference type="EMBL" id="OA882083">
    <property type="protein sequence ID" value="CAD7272597.1"/>
    <property type="molecule type" value="Genomic_DNA"/>
</dbReference>
<sequence>MCALKWCWSLSVLFFSCLICLNKGFYLSNEVNADGSDPRIAEESQEMMLQQQQQIQEQLLRNARWRVRDMSGDEMEGVGLRVQDDTHKQEGDNDGLAMREGRGLLKLFGLSPLQFLPLLTPLNIFGKTFNSSGPRPFTLEIYLPEDKTLHFDSGTEAATEAEEAFTTGVYSGSERVYEKETKNALSFDGSQPDDPHQTRKIHQSSLMDFNADIRDSMIGLHTALTELKEKFEKHDVREKTTANSLLNSVRRIASATKTMETVAVNLGRMDVRLANLERMMTQQEEKQINQISKMSQAIESLVVVVNARLPESISARSSAQMTADLSQKINSIETKLDNIQNLAEKEASAASRTASPDSDVSATLRDARNDIAFIKDEVVIINDALKTSAVVSSSGGADPSKVLEEIAGLKSKLATVSSGLDDQGKRIAQLYDDSTELMEAQLSKLMELEKNSLKQGGVLVGMAEQTESILSALPAHNETIVELNKLRYGVESTGEISNKIISLLSTKPANNGDTGSDSHSSEEVSEQLEELQQNITKGYKELSNDVKDLGKTSKVLLSTADDILSIRRSVEIAVQKINFEMGTLIKTRSDDIKSSVLEEIDEAKSQLLFKLSGQLKNSTTSIQEEVSQVWRQIGILYSQMTSSQAMLETVRNQTTSYVDGSLSQVGEMNSRVGQVSTHMAEVQDNLNYLLGRLSLVASEFSRMKNTVGDELQNIRADFGKIKSGKDFEDGDSDEDKGPGPFPIIEAPDQVPSVDLNTPDSLPIMMDRNGPAGVEPFCVRPGGRVARPRGRRGATGSVARRFRAPDMPMQPAMRPPLALRGAVRLPCAGPSMPTPKKDLSNLSFMPPPPMQYISAFSEENVKKNRLPRPPFPDETYRMFGNIYNIDDAIVKPLEVQNIKRLYPQNFDHKKELKKLNCSILVNLLDLLDILARCPEAPKRKEKIEEITLLFLHMHHLVNEFRPHQARESLKAMLTQQREQRTSMAESFDRHVDRVLDILRQTLAMIPSISRKALENGKARNLPPESHALAKLRIEKTPDNGTCIPHDKIMCDFIDSLQS</sequence>
<dbReference type="SUPFAM" id="SSF140718">
    <property type="entry name" value="Mediator hinge subcomplex-like"/>
    <property type="match status" value="1"/>
</dbReference>
<dbReference type="EMBL" id="CAJPEX010000046">
    <property type="protein sequence ID" value="CAG0912749.1"/>
    <property type="molecule type" value="Genomic_DNA"/>
</dbReference>
<evidence type="ECO:0000256" key="6">
    <source>
        <dbReference type="SAM" id="MobiDB-lite"/>
    </source>
</evidence>
<evidence type="ECO:0008006" key="10">
    <source>
        <dbReference type="Google" id="ProtNLM"/>
    </source>
</evidence>
<accession>A0A7R9BE29</accession>
<keyword evidence="7" id="KW-0732">Signal</keyword>
<feature type="region of interest" description="Disordered" evidence="6">
    <location>
        <begin position="774"/>
        <end position="796"/>
    </location>
</feature>
<evidence type="ECO:0000256" key="3">
    <source>
        <dbReference type="ARBA" id="ARBA00023015"/>
    </source>
</evidence>
<keyword evidence="9" id="KW-1185">Reference proteome</keyword>
<dbReference type="AlphaFoldDB" id="A0A7R9BE29"/>
<keyword evidence="4" id="KW-0804">Transcription</keyword>
<keyword evidence="5" id="KW-0539">Nucleus</keyword>
<dbReference type="PANTHER" id="PTHR39960:SF1">
    <property type="entry name" value="LD34147P"/>
    <property type="match status" value="1"/>
</dbReference>
<dbReference type="InterPro" id="IPR037212">
    <property type="entry name" value="Med7/Med21-like"/>
</dbReference>
<dbReference type="GO" id="GO:0003712">
    <property type="term" value="F:transcription coregulator activity"/>
    <property type="evidence" value="ECO:0007669"/>
    <property type="project" value="InterPro"/>
</dbReference>
<dbReference type="Proteomes" id="UP000678499">
    <property type="component" value="Unassembled WGS sequence"/>
</dbReference>
<dbReference type="InterPro" id="IPR044888">
    <property type="entry name" value="Mediatior_Med7_sf"/>
</dbReference>
<organism evidence="8">
    <name type="scientific">Notodromas monacha</name>
    <dbReference type="NCBI Taxonomy" id="399045"/>
    <lineage>
        <taxon>Eukaryota</taxon>
        <taxon>Metazoa</taxon>
        <taxon>Ecdysozoa</taxon>
        <taxon>Arthropoda</taxon>
        <taxon>Crustacea</taxon>
        <taxon>Oligostraca</taxon>
        <taxon>Ostracoda</taxon>
        <taxon>Podocopa</taxon>
        <taxon>Podocopida</taxon>
        <taxon>Cypridocopina</taxon>
        <taxon>Cypridoidea</taxon>
        <taxon>Cyprididae</taxon>
        <taxon>Notodromas</taxon>
    </lineage>
</organism>
<feature type="chain" id="PRO_5036210023" description="Mediator of RNA polymerase II transcription subunit 7" evidence="7">
    <location>
        <begin position="25"/>
        <end position="1057"/>
    </location>
</feature>
<evidence type="ECO:0000256" key="1">
    <source>
        <dbReference type="ARBA" id="ARBA00004123"/>
    </source>
</evidence>
<name>A0A7R9BE29_9CRUS</name>
<evidence type="ECO:0000313" key="8">
    <source>
        <dbReference type="EMBL" id="CAD7272597.1"/>
    </source>
</evidence>
<evidence type="ECO:0000313" key="9">
    <source>
        <dbReference type="Proteomes" id="UP000678499"/>
    </source>
</evidence>
<dbReference type="Gene3D" id="6.10.140.200">
    <property type="match status" value="1"/>
</dbReference>
<evidence type="ECO:0000256" key="4">
    <source>
        <dbReference type="ARBA" id="ARBA00023163"/>
    </source>
</evidence>
<dbReference type="InterPro" id="IPR009244">
    <property type="entry name" value="Mediatior_Med7"/>
</dbReference>
<keyword evidence="3" id="KW-0805">Transcription regulation</keyword>
<evidence type="ECO:0000256" key="5">
    <source>
        <dbReference type="ARBA" id="ARBA00023242"/>
    </source>
</evidence>
<dbReference type="PANTHER" id="PTHR39960">
    <property type="entry name" value="LD34147P"/>
    <property type="match status" value="1"/>
</dbReference>
<feature type="region of interest" description="Disordered" evidence="6">
    <location>
        <begin position="722"/>
        <end position="753"/>
    </location>
</feature>
<dbReference type="OrthoDB" id="10253553at2759"/>
<dbReference type="PROSITE" id="PS51257">
    <property type="entry name" value="PROKAR_LIPOPROTEIN"/>
    <property type="match status" value="1"/>
</dbReference>
<evidence type="ECO:0000256" key="7">
    <source>
        <dbReference type="SAM" id="SignalP"/>
    </source>
</evidence>
<dbReference type="GO" id="GO:0016592">
    <property type="term" value="C:mediator complex"/>
    <property type="evidence" value="ECO:0007669"/>
    <property type="project" value="InterPro"/>
</dbReference>
<dbReference type="GO" id="GO:0005886">
    <property type="term" value="C:plasma membrane"/>
    <property type="evidence" value="ECO:0007669"/>
    <property type="project" value="TreeGrafter"/>
</dbReference>